<dbReference type="EMBL" id="NJHN03000123">
    <property type="protein sequence ID" value="KAH9413223.1"/>
    <property type="molecule type" value="Genomic_DNA"/>
</dbReference>
<accession>A0ABQ8ISD3</accession>
<name>A0ABQ8ISD3_DERPT</name>
<feature type="compositionally biased region" description="Low complexity" evidence="1">
    <location>
        <begin position="74"/>
        <end position="92"/>
    </location>
</feature>
<evidence type="ECO:0000259" key="2">
    <source>
        <dbReference type="PROSITE" id="PS51038"/>
    </source>
</evidence>
<feature type="region of interest" description="Disordered" evidence="1">
    <location>
        <begin position="155"/>
        <end position="208"/>
    </location>
</feature>
<comment type="caution">
    <text evidence="3">The sequence shown here is derived from an EMBL/GenBank/DDBJ whole genome shotgun (WGS) entry which is preliminary data.</text>
</comment>
<dbReference type="Pfam" id="PF01426">
    <property type="entry name" value="BAH"/>
    <property type="match status" value="1"/>
</dbReference>
<feature type="compositionally biased region" description="Polar residues" evidence="1">
    <location>
        <begin position="541"/>
        <end position="555"/>
    </location>
</feature>
<feature type="compositionally biased region" description="Polar residues" evidence="1">
    <location>
        <begin position="121"/>
        <end position="138"/>
    </location>
</feature>
<feature type="compositionally biased region" description="Basic residues" evidence="1">
    <location>
        <begin position="1"/>
        <end position="15"/>
    </location>
</feature>
<feature type="compositionally biased region" description="Low complexity" evidence="1">
    <location>
        <begin position="706"/>
        <end position="719"/>
    </location>
</feature>
<feature type="region of interest" description="Disordered" evidence="1">
    <location>
        <begin position="476"/>
        <end position="513"/>
    </location>
</feature>
<feature type="compositionally biased region" description="Basic residues" evidence="1">
    <location>
        <begin position="691"/>
        <end position="703"/>
    </location>
</feature>
<dbReference type="InterPro" id="IPR001025">
    <property type="entry name" value="BAH_dom"/>
</dbReference>
<reference evidence="3 4" key="2">
    <citation type="journal article" date="2022" name="Mol. Biol. Evol.">
        <title>Comparative Genomics Reveals Insights into the Divergent Evolution of Astigmatic Mites and Household Pest Adaptations.</title>
        <authorList>
            <person name="Xiong Q."/>
            <person name="Wan A.T."/>
            <person name="Liu X."/>
            <person name="Fung C.S."/>
            <person name="Xiao X."/>
            <person name="Malainual N."/>
            <person name="Hou J."/>
            <person name="Wang L."/>
            <person name="Wang M."/>
            <person name="Yang K.Y."/>
            <person name="Cui Y."/>
            <person name="Leung E.L."/>
            <person name="Nong W."/>
            <person name="Shin S.K."/>
            <person name="Au S.W."/>
            <person name="Jeong K.Y."/>
            <person name="Chew F.T."/>
            <person name="Hui J.H."/>
            <person name="Leung T.F."/>
            <person name="Tungtrongchitr A."/>
            <person name="Zhong N."/>
            <person name="Liu Z."/>
            <person name="Tsui S.K."/>
        </authorList>
    </citation>
    <scope>NUCLEOTIDE SEQUENCE [LARGE SCALE GENOMIC DNA]</scope>
    <source>
        <strain evidence="3">Derp</strain>
    </source>
</reference>
<feature type="compositionally biased region" description="Low complexity" evidence="1">
    <location>
        <begin position="1029"/>
        <end position="1042"/>
    </location>
</feature>
<feature type="region of interest" description="Disordered" evidence="1">
    <location>
        <begin position="1"/>
        <end position="139"/>
    </location>
</feature>
<feature type="region of interest" description="Disordered" evidence="1">
    <location>
        <begin position="301"/>
        <end position="350"/>
    </location>
</feature>
<dbReference type="Proteomes" id="UP000887458">
    <property type="component" value="Unassembled WGS sequence"/>
</dbReference>
<protein>
    <submittedName>
        <fullName evidence="3">Chromatin binding</fullName>
    </submittedName>
</protein>
<keyword evidence="4" id="KW-1185">Reference proteome</keyword>
<feature type="region of interest" description="Disordered" evidence="1">
    <location>
        <begin position="1023"/>
        <end position="1042"/>
    </location>
</feature>
<reference evidence="3 4" key="1">
    <citation type="journal article" date="2018" name="J. Allergy Clin. Immunol.">
        <title>High-quality assembly of Dermatophagoides pteronyssinus genome and transcriptome reveals a wide range of novel allergens.</title>
        <authorList>
            <person name="Liu X.Y."/>
            <person name="Yang K.Y."/>
            <person name="Wang M.Q."/>
            <person name="Kwok J.S."/>
            <person name="Zeng X."/>
            <person name="Yang Z."/>
            <person name="Xiao X.J."/>
            <person name="Lau C.P."/>
            <person name="Li Y."/>
            <person name="Huang Z.M."/>
            <person name="Ba J.G."/>
            <person name="Yim A.K."/>
            <person name="Ouyang C.Y."/>
            <person name="Ngai S.M."/>
            <person name="Chan T.F."/>
            <person name="Leung E.L."/>
            <person name="Liu L."/>
            <person name="Liu Z.G."/>
            <person name="Tsui S.K."/>
        </authorList>
    </citation>
    <scope>NUCLEOTIDE SEQUENCE [LARGE SCALE GENOMIC DNA]</scope>
    <source>
        <strain evidence="3">Derp</strain>
    </source>
</reference>
<feature type="compositionally biased region" description="Low complexity" evidence="1">
    <location>
        <begin position="190"/>
        <end position="204"/>
    </location>
</feature>
<feature type="region of interest" description="Disordered" evidence="1">
    <location>
        <begin position="1515"/>
        <end position="1548"/>
    </location>
</feature>
<dbReference type="InterPro" id="IPR053032">
    <property type="entry name" value="BAH_domain-containing"/>
</dbReference>
<dbReference type="InterPro" id="IPR043151">
    <property type="entry name" value="BAH_sf"/>
</dbReference>
<feature type="region of interest" description="Disordered" evidence="1">
    <location>
        <begin position="532"/>
        <end position="610"/>
    </location>
</feature>
<feature type="compositionally biased region" description="Low complexity" evidence="1">
    <location>
        <begin position="167"/>
        <end position="182"/>
    </location>
</feature>
<evidence type="ECO:0000256" key="1">
    <source>
        <dbReference type="SAM" id="MobiDB-lite"/>
    </source>
</evidence>
<dbReference type="PANTHER" id="PTHR46576:SF1">
    <property type="entry name" value="BROMO ADJACENT HOMOLOGY DOMAIN-CONTAINING 1 PROTEIN"/>
    <property type="match status" value="1"/>
</dbReference>
<feature type="compositionally biased region" description="Basic residues" evidence="1">
    <location>
        <begin position="26"/>
        <end position="48"/>
    </location>
</feature>
<feature type="region of interest" description="Disordered" evidence="1">
    <location>
        <begin position="1235"/>
        <end position="1255"/>
    </location>
</feature>
<feature type="region of interest" description="Disordered" evidence="1">
    <location>
        <begin position="690"/>
        <end position="725"/>
    </location>
</feature>
<organism evidence="3 4">
    <name type="scientific">Dermatophagoides pteronyssinus</name>
    <name type="common">European house dust mite</name>
    <dbReference type="NCBI Taxonomy" id="6956"/>
    <lineage>
        <taxon>Eukaryota</taxon>
        <taxon>Metazoa</taxon>
        <taxon>Ecdysozoa</taxon>
        <taxon>Arthropoda</taxon>
        <taxon>Chelicerata</taxon>
        <taxon>Arachnida</taxon>
        <taxon>Acari</taxon>
        <taxon>Acariformes</taxon>
        <taxon>Sarcoptiformes</taxon>
        <taxon>Astigmata</taxon>
        <taxon>Psoroptidia</taxon>
        <taxon>Analgoidea</taxon>
        <taxon>Pyroglyphidae</taxon>
        <taxon>Dermatophagoidinae</taxon>
        <taxon>Dermatophagoides</taxon>
    </lineage>
</organism>
<gene>
    <name evidence="3" type="primary">BAHD1</name>
    <name evidence="3" type="ORF">DERP_006910</name>
</gene>
<evidence type="ECO:0000313" key="4">
    <source>
        <dbReference type="Proteomes" id="UP000887458"/>
    </source>
</evidence>
<dbReference type="SMART" id="SM00439">
    <property type="entry name" value="BAH"/>
    <property type="match status" value="1"/>
</dbReference>
<feature type="domain" description="BAH" evidence="2">
    <location>
        <begin position="1400"/>
        <end position="1514"/>
    </location>
</feature>
<proteinExistence type="predicted"/>
<sequence>MHHKRKKKSINKSAKKTTSNNNSQQNKKKNAKIIKNKKSNQSKVKRKSLSSTKTKNGPKIKSKPAITNRLSKELASLLATSTSSSMIPSTMIRPTSMRTQSPIKPSLPKLKDSKQKKSNTKNESNAKSTTITHNNVARKTSKKLANVTISLNTNKNSTKQKIKNTESTLTTSKKNAKTSSTMKSKENVATKTTSTKKTIPTKPKSNNKRIVNKRKNLAAIKSSITTPTKQSKSKPGKIANNLVIKKSITIAKQKQSKISKKRRKSGGHRVASLNASAKVKLLSENDQNNAIIMTGQKKLEPPFTSIKSDDDDDDDVDQNRLNVIDSKPSSSKKVKINAKSGAKPKSNTASSTVVVYKKETPKAASFPVSKLKNRKHLTNKIDKKLIKQKSTSGKSCNKNEKVNKIKTKTTAVVTKKKLTNNRKKKKKKKTIDPDIEIIDTRRNKRMASLNASAMMAATFSPEKERRLVLASAKPLLKSSSSDPHHNNNHQTSSNPNSPHLWSTTTHHSSTVEEHIEMTTVKTTVKLRHDNTTVVETTTTTQQRIEQQKNLLNQSSNKKRKNESTINKRPSTSKKRKTAKNNQMIDATSAQLSSNTIATPSSCSHPSSPVTITTTSLSPTISAFTPCPSGSSTPLIIPTVTHPPPHSQALDLIYQVPSHSHHHLTTSQSLPVTSSTCINSTNIDENSLMMANKKKSRSKKKQKSPHIQSTTATAQTSPTINQPSNSSIMKKYYRKIETRTVEHQSSEAAAIAKVTTATTSNIIQQHNPRTNFYHPNTNAIVPPNGMMTFSSLPPYNAIVGGNYINPSFIKPYNQHTATTTTLIPTTGNQTFGSNHSHATPYPYPFPLSQPYSLYNPATVSTVPFQLIPFGNANNSGHVFEQPTPITGSHPFISPQPFIAASPPTIYPYINSPFTPAATPIPAIGQFFHLPTAMHQPTTASPFLGVHYLAGSNPIGVAVPPRYPAQSPSCHYSHPSSTSNQSYLNVFTGSGYTPPSSSSSSSSSLSSNITNNQSDRIIYPVSFHPHSGRISSSSSTSTSSTVDTATSMNITRPSIVTHHSQPQIINFNGTTNNVSMPSALNPISNVLPYGLFRPQSSSNISIPVSTSSSSAAPISSSIRPSALNFLNSNFIPSQQQTPTFFVQTRIQPPDLSSLQSTLTINSLKKKPTMMKSASKTLKNSKNNQRRNGVVDNDLLKQISVDNENGNGSDGGEICHTGNSVLNKKRNKQLLIVNCEKNSSNNGKSKRKTNTITNSDHTLPNGFNETLIAAAGGKKSKSNLTNESNGKNLLLENGIGTTTNTTVASYSKKRNNLLLTTSVLANNSKNNNNNDKVIDESNENVSPSTTTNNCEFRCVMNKRTNRRPIIHGWSWEGEPIEKYIFINNDEQSYRRKCYPAIKHNEGETIRPGDCVLLKSGPRKTDLPFVAKITSLWESPEKEMMMSLLWYYRPEHTEIQDIQFISGEIYASRHRDANSVACIDDKCFVLTYNEYCRYKRQKCRQLQSLAFLQPDLTAMIVPNGEPWSGDENQPTNDQYQQQQIKRSQRVGDNNHLPPLNTLPELVFCCRKVYDFRQKRILKNPSYESRYKSSA</sequence>
<dbReference type="Gene3D" id="2.30.30.490">
    <property type="match status" value="1"/>
</dbReference>
<feature type="compositionally biased region" description="Low complexity" evidence="1">
    <location>
        <begin position="16"/>
        <end position="25"/>
    </location>
</feature>
<feature type="compositionally biased region" description="Polar residues" evidence="1">
    <location>
        <begin position="579"/>
        <end position="604"/>
    </location>
</feature>
<dbReference type="PANTHER" id="PTHR46576">
    <property type="entry name" value="BROMO ADJACENT HOMOLOGY DOMAIN-CONTAINING 1 PROTEIN"/>
    <property type="match status" value="1"/>
</dbReference>
<feature type="compositionally biased region" description="Polar residues" evidence="1">
    <location>
        <begin position="490"/>
        <end position="501"/>
    </location>
</feature>
<feature type="region of interest" description="Disordered" evidence="1">
    <location>
        <begin position="1321"/>
        <end position="1343"/>
    </location>
</feature>
<evidence type="ECO:0000313" key="3">
    <source>
        <dbReference type="EMBL" id="KAH9413223.1"/>
    </source>
</evidence>
<dbReference type="PROSITE" id="PS51038">
    <property type="entry name" value="BAH"/>
    <property type="match status" value="1"/>
</dbReference>